<dbReference type="InterPro" id="IPR036397">
    <property type="entry name" value="RNaseH_sf"/>
</dbReference>
<dbReference type="AlphaFoldDB" id="A0A2N9ECN0"/>
<name>A0A2N9ECN0_FAGSY</name>
<evidence type="ECO:0000259" key="3">
    <source>
        <dbReference type="Pfam" id="PF17919"/>
    </source>
</evidence>
<dbReference type="Pfam" id="PF17919">
    <property type="entry name" value="RT_RNaseH_2"/>
    <property type="match status" value="1"/>
</dbReference>
<feature type="domain" description="Reverse transcriptase/retrotransposon-derived protein RNase H-like" evidence="3">
    <location>
        <begin position="736"/>
        <end position="793"/>
    </location>
</feature>
<dbReference type="SUPFAM" id="SSF56672">
    <property type="entry name" value="DNA/RNA polymerases"/>
    <property type="match status" value="1"/>
</dbReference>
<dbReference type="PANTHER" id="PTHR48475">
    <property type="entry name" value="RIBONUCLEASE H"/>
    <property type="match status" value="1"/>
</dbReference>
<dbReference type="Gene3D" id="3.30.70.270">
    <property type="match status" value="1"/>
</dbReference>
<dbReference type="InterPro" id="IPR005162">
    <property type="entry name" value="Retrotrans_gag_dom"/>
</dbReference>
<gene>
    <name evidence="4" type="ORF">FSB_LOCUS256</name>
</gene>
<dbReference type="EMBL" id="OIVN01000003">
    <property type="protein sequence ID" value="SPC72374.1"/>
    <property type="molecule type" value="Genomic_DNA"/>
</dbReference>
<proteinExistence type="predicted"/>
<reference evidence="4" key="1">
    <citation type="submission" date="2018-02" db="EMBL/GenBank/DDBJ databases">
        <authorList>
            <person name="Cohen D.B."/>
            <person name="Kent A.D."/>
        </authorList>
    </citation>
    <scope>NUCLEOTIDE SEQUENCE</scope>
</reference>
<evidence type="ECO:0000313" key="4">
    <source>
        <dbReference type="EMBL" id="SPC72374.1"/>
    </source>
</evidence>
<sequence length="1128" mass="129210">MNDPLKKKRVGTVTSWLVYLAYDGFGIIAPKKSNKHIPSFAWTRSPSTGGLKKGENAQAPVTMSESIIEGYLREFSKRLAKIEEAQKKNSRTKDEERRNEEEKAKAAIERSKEFKVFTESFKEKMELMQRELQKTQEVDDYLATMGSITKEEPSQLPPKFVIHETNRFTGVGEPKQHLRQYLNFVKIKGLNEEQVLRAFPLSLAGSTSNWYYTLNVGQTKNWGELVEIFIDQFSYNTMIDVTLRDLETTRQRENENFFEFLVKWRAKASKMMNKSKEKDQVNMFDPLGAPLSKVFEHMCESSHLKRLDPTPYLDPFSKNWNTNLYCLFHQRIGHSNDECTRLKHEIQDLIDNDVIPKPRLTNQPNVHQNPLLNYQRTPLPNQINFIEVIQGDWVLGIISIWGLIMASQKHRDAILEALARKEVPMDTIPKQILSIMGLPSSSLPRICHPKKEITIELSILTVRAYDESSRGVIETFEAECQLGPVSLSMLFHVLDITTSYYLLLGRTWMHPLGIVPSIVHKSSSYHGKEESSSFWSTVKMLSASMAWDPKKRWEKCPKTSTLNENFVKPREDFSYFRFPEPRGGKPRFEIFFKTQLTLEDKASVEDKAHVEDKAGEDWMEQMDPEAMKIACPKDDFPLPHIDMLVDNTTGSALMSFMDGFSGYNQILMAPEDMTKTTFVTEWEIYCYTVMPFGLKNAGAIRGIEVDPTKIKAILEMPPPKIEKEIRGFLGKLQYINCQKAFEAVKEDLSNPPVLAPPKPGRPLNQYLSVIEDALGSMLAQEDEDKQEHMIYYLKAQAHLVSTSSAGGHQNGPTEVKMILMMIFQMKTNVEEKTTWKMYFNGASNQHGYEVGVLLIAPDGVHIPLSAKLNFVATNNIAEYEACIVGLEALLAIDVKEVEIYGDSALKFTKIEYIYVPRSQNQFVDALATLASLVQIPKNTFVRLIEIKRREVSAHEKAVCILDDEIDDGKPWYYDICNFVEDRVYPEGADKKDRRALRLLATQYILCGAVLYRKSYEWVHLRSVEKEEAKKLIKEVHQGVRTTHEWMNARKEYCEIKILLGHHGSRLHRTCEEMSSMSDSFQSESSSAEGAIQYNVTMAIFSRIILSIESQACGQVHREQHHMPLWGPS</sequence>
<dbReference type="GO" id="GO:0003676">
    <property type="term" value="F:nucleic acid binding"/>
    <property type="evidence" value="ECO:0007669"/>
    <property type="project" value="InterPro"/>
</dbReference>
<evidence type="ECO:0000256" key="1">
    <source>
        <dbReference type="SAM" id="MobiDB-lite"/>
    </source>
</evidence>
<accession>A0A2N9ECN0</accession>
<feature type="domain" description="Retrotransposon gag" evidence="2">
    <location>
        <begin position="198"/>
        <end position="284"/>
    </location>
</feature>
<feature type="region of interest" description="Disordered" evidence="1">
    <location>
        <begin position="85"/>
        <end position="104"/>
    </location>
</feature>
<evidence type="ECO:0000259" key="2">
    <source>
        <dbReference type="Pfam" id="PF03732"/>
    </source>
</evidence>
<dbReference type="PANTHER" id="PTHR48475:SF1">
    <property type="entry name" value="RNASE H TYPE-1 DOMAIN-CONTAINING PROTEIN"/>
    <property type="match status" value="1"/>
</dbReference>
<dbReference type="InterPro" id="IPR043128">
    <property type="entry name" value="Rev_trsase/Diguanyl_cyclase"/>
</dbReference>
<organism evidence="4">
    <name type="scientific">Fagus sylvatica</name>
    <name type="common">Beechnut</name>
    <dbReference type="NCBI Taxonomy" id="28930"/>
    <lineage>
        <taxon>Eukaryota</taxon>
        <taxon>Viridiplantae</taxon>
        <taxon>Streptophyta</taxon>
        <taxon>Embryophyta</taxon>
        <taxon>Tracheophyta</taxon>
        <taxon>Spermatophyta</taxon>
        <taxon>Magnoliopsida</taxon>
        <taxon>eudicotyledons</taxon>
        <taxon>Gunneridae</taxon>
        <taxon>Pentapetalae</taxon>
        <taxon>rosids</taxon>
        <taxon>fabids</taxon>
        <taxon>Fagales</taxon>
        <taxon>Fagaceae</taxon>
        <taxon>Fagus</taxon>
    </lineage>
</organism>
<dbReference type="InterPro" id="IPR041577">
    <property type="entry name" value="RT_RNaseH_2"/>
</dbReference>
<dbReference type="CDD" id="cd09279">
    <property type="entry name" value="RNase_HI_like"/>
    <property type="match status" value="1"/>
</dbReference>
<dbReference type="Pfam" id="PF03732">
    <property type="entry name" value="Retrotrans_gag"/>
    <property type="match status" value="1"/>
</dbReference>
<dbReference type="InterPro" id="IPR043502">
    <property type="entry name" value="DNA/RNA_pol_sf"/>
</dbReference>
<dbReference type="Gene3D" id="3.10.10.10">
    <property type="entry name" value="HIV Type 1 Reverse Transcriptase, subunit A, domain 1"/>
    <property type="match status" value="1"/>
</dbReference>
<protein>
    <submittedName>
        <fullName evidence="4">Uncharacterized protein</fullName>
    </submittedName>
</protein>
<dbReference type="Gene3D" id="3.30.420.10">
    <property type="entry name" value="Ribonuclease H-like superfamily/Ribonuclease H"/>
    <property type="match status" value="1"/>
</dbReference>
<dbReference type="CDD" id="cd01647">
    <property type="entry name" value="RT_LTR"/>
    <property type="match status" value="1"/>
</dbReference>